<feature type="compositionally biased region" description="Polar residues" evidence="1">
    <location>
        <begin position="131"/>
        <end position="146"/>
    </location>
</feature>
<organism evidence="2 3">
    <name type="scientific">Penicillium canescens</name>
    <dbReference type="NCBI Taxonomy" id="5083"/>
    <lineage>
        <taxon>Eukaryota</taxon>
        <taxon>Fungi</taxon>
        <taxon>Dikarya</taxon>
        <taxon>Ascomycota</taxon>
        <taxon>Pezizomycotina</taxon>
        <taxon>Eurotiomycetes</taxon>
        <taxon>Eurotiomycetidae</taxon>
        <taxon>Eurotiales</taxon>
        <taxon>Aspergillaceae</taxon>
        <taxon>Penicillium</taxon>
    </lineage>
</organism>
<keyword evidence="3" id="KW-1185">Reference proteome</keyword>
<evidence type="ECO:0000313" key="3">
    <source>
        <dbReference type="Proteomes" id="UP001219568"/>
    </source>
</evidence>
<evidence type="ECO:0000313" key="2">
    <source>
        <dbReference type="EMBL" id="KAJ6035503.1"/>
    </source>
</evidence>
<reference evidence="2" key="1">
    <citation type="journal article" date="2023" name="IMA Fungus">
        <title>Comparative genomic study of the Penicillium genus elucidates a diverse pangenome and 15 lateral gene transfer events.</title>
        <authorList>
            <person name="Petersen C."/>
            <person name="Sorensen T."/>
            <person name="Nielsen M.R."/>
            <person name="Sondergaard T.E."/>
            <person name="Sorensen J.L."/>
            <person name="Fitzpatrick D.A."/>
            <person name="Frisvad J.C."/>
            <person name="Nielsen K.L."/>
        </authorList>
    </citation>
    <scope>NUCLEOTIDE SEQUENCE</scope>
    <source>
        <strain evidence="2">IBT 15450</strain>
    </source>
</reference>
<feature type="region of interest" description="Disordered" evidence="1">
    <location>
        <begin position="1"/>
        <end position="21"/>
    </location>
</feature>
<sequence>MSDRNPFPGDPSASDVMGNLRPAPFEVYDQPSRIVFETPADLSSDSDSDSDESLAFRANCLSFAAFYDSNLAAAFASGHSFGDFYQLGYFGVYDLHMRRTWPNSEVTGGMELPPGTQDSDVDHDDVESVTEGASSVSSRTIGNSPMSEAKESEASCAVGDNASVVSESEGSESSCTVADSPTMPGL</sequence>
<proteinExistence type="predicted"/>
<protein>
    <submittedName>
        <fullName evidence="2">Uncharacterized protein</fullName>
    </submittedName>
</protein>
<feature type="region of interest" description="Disordered" evidence="1">
    <location>
        <begin position="106"/>
        <end position="186"/>
    </location>
</feature>
<accession>A0AAD6I890</accession>
<dbReference type="EMBL" id="JAQJZL010000010">
    <property type="protein sequence ID" value="KAJ6035503.1"/>
    <property type="molecule type" value="Genomic_DNA"/>
</dbReference>
<name>A0AAD6I890_PENCN</name>
<gene>
    <name evidence="2" type="ORF">N7460_009678</name>
</gene>
<reference evidence="2" key="2">
    <citation type="submission" date="2023-01" db="EMBL/GenBank/DDBJ databases">
        <authorList>
            <person name="Petersen C."/>
        </authorList>
    </citation>
    <scope>NUCLEOTIDE SEQUENCE</scope>
    <source>
        <strain evidence="2">IBT 15450</strain>
    </source>
</reference>
<comment type="caution">
    <text evidence="2">The sequence shown here is derived from an EMBL/GenBank/DDBJ whole genome shotgun (WGS) entry which is preliminary data.</text>
</comment>
<evidence type="ECO:0000256" key="1">
    <source>
        <dbReference type="SAM" id="MobiDB-lite"/>
    </source>
</evidence>
<feature type="compositionally biased region" description="Low complexity" evidence="1">
    <location>
        <begin position="163"/>
        <end position="174"/>
    </location>
</feature>
<dbReference type="AlphaFoldDB" id="A0AAD6I890"/>
<dbReference type="Proteomes" id="UP001219568">
    <property type="component" value="Unassembled WGS sequence"/>
</dbReference>
<feature type="compositionally biased region" description="Acidic residues" evidence="1">
    <location>
        <begin position="119"/>
        <end position="128"/>
    </location>
</feature>